<dbReference type="PANTHER" id="PTHR33993:SF2">
    <property type="entry name" value="VOC DOMAIN-CONTAINING PROTEIN"/>
    <property type="match status" value="1"/>
</dbReference>
<comment type="caution">
    <text evidence="2">The sequence shown here is derived from an EMBL/GenBank/DDBJ whole genome shotgun (WGS) entry which is preliminary data.</text>
</comment>
<proteinExistence type="predicted"/>
<dbReference type="Proteomes" id="UP000628448">
    <property type="component" value="Unassembled WGS sequence"/>
</dbReference>
<keyword evidence="3" id="KW-1185">Reference proteome</keyword>
<name>A0A931GZ98_9BACT</name>
<dbReference type="PANTHER" id="PTHR33993">
    <property type="entry name" value="GLYOXALASE-RELATED"/>
    <property type="match status" value="1"/>
</dbReference>
<reference evidence="2" key="1">
    <citation type="submission" date="2020-11" db="EMBL/GenBank/DDBJ databases">
        <title>Bacterial whole genome sequence for Panacibacter sp. DH6.</title>
        <authorList>
            <person name="Le V."/>
            <person name="Ko S."/>
            <person name="Ahn C.-Y."/>
            <person name="Oh H.-M."/>
        </authorList>
    </citation>
    <scope>NUCLEOTIDE SEQUENCE</scope>
    <source>
        <strain evidence="2">DH6</strain>
    </source>
</reference>
<dbReference type="SUPFAM" id="SSF54593">
    <property type="entry name" value="Glyoxalase/Bleomycin resistance protein/Dihydroxybiphenyl dioxygenase"/>
    <property type="match status" value="1"/>
</dbReference>
<gene>
    <name evidence="2" type="ORF">I5907_17745</name>
</gene>
<evidence type="ECO:0000313" key="2">
    <source>
        <dbReference type="EMBL" id="MBG9378085.1"/>
    </source>
</evidence>
<dbReference type="Pfam" id="PF00903">
    <property type="entry name" value="Glyoxalase"/>
    <property type="match status" value="1"/>
</dbReference>
<feature type="domain" description="VOC" evidence="1">
    <location>
        <begin position="4"/>
        <end position="122"/>
    </location>
</feature>
<accession>A0A931GZ98</accession>
<dbReference type="InterPro" id="IPR052164">
    <property type="entry name" value="Anthracycline_SecMetBiosynth"/>
</dbReference>
<organism evidence="2 3">
    <name type="scientific">Panacibacter microcysteis</name>
    <dbReference type="NCBI Taxonomy" id="2793269"/>
    <lineage>
        <taxon>Bacteria</taxon>
        <taxon>Pseudomonadati</taxon>
        <taxon>Bacteroidota</taxon>
        <taxon>Chitinophagia</taxon>
        <taxon>Chitinophagales</taxon>
        <taxon>Chitinophagaceae</taxon>
        <taxon>Panacibacter</taxon>
    </lineage>
</organism>
<dbReference type="Gene3D" id="3.10.180.10">
    <property type="entry name" value="2,3-Dihydroxybiphenyl 1,2-Dioxygenase, domain 1"/>
    <property type="match status" value="1"/>
</dbReference>
<dbReference type="InterPro" id="IPR029068">
    <property type="entry name" value="Glyas_Bleomycin-R_OHBP_Dase"/>
</dbReference>
<dbReference type="InterPro" id="IPR037523">
    <property type="entry name" value="VOC_core"/>
</dbReference>
<dbReference type="CDD" id="cd07247">
    <property type="entry name" value="SgaA_N_like"/>
    <property type="match status" value="1"/>
</dbReference>
<dbReference type="AlphaFoldDB" id="A0A931GZ98"/>
<dbReference type="InterPro" id="IPR004360">
    <property type="entry name" value="Glyas_Fos-R_dOase_dom"/>
</dbReference>
<evidence type="ECO:0000259" key="1">
    <source>
        <dbReference type="PROSITE" id="PS51819"/>
    </source>
</evidence>
<dbReference type="PROSITE" id="PS51819">
    <property type="entry name" value="VOC"/>
    <property type="match status" value="1"/>
</dbReference>
<sequence length="123" mass="13250">MTNAINWFEIPATDFTRAKKFYETVLGVEISEMPFPIGKYGIFPADMMNGGVGGGLAQGEGFEPSDKGTVVYLNGGEDLSLPLSKVEQAGGKIIMPKTSIGQNGFMAYFIDTEGNKVAFHSMK</sequence>
<dbReference type="RefSeq" id="WP_196992143.1">
    <property type="nucleotide sequence ID" value="NZ_JADWYR010000002.1"/>
</dbReference>
<protein>
    <submittedName>
        <fullName evidence="2">VOC family protein</fullName>
    </submittedName>
</protein>
<dbReference type="EMBL" id="JADWYR010000002">
    <property type="protein sequence ID" value="MBG9378085.1"/>
    <property type="molecule type" value="Genomic_DNA"/>
</dbReference>
<evidence type="ECO:0000313" key="3">
    <source>
        <dbReference type="Proteomes" id="UP000628448"/>
    </source>
</evidence>